<dbReference type="GO" id="GO:0009288">
    <property type="term" value="C:bacterial-type flagellum"/>
    <property type="evidence" value="ECO:0007669"/>
    <property type="project" value="InterPro"/>
</dbReference>
<proteinExistence type="predicted"/>
<dbReference type="GO" id="GO:0003824">
    <property type="term" value="F:catalytic activity"/>
    <property type="evidence" value="ECO:0007669"/>
    <property type="project" value="InterPro"/>
</dbReference>
<name>A0A839AJB5_9HYPH</name>
<dbReference type="InterPro" id="IPR007439">
    <property type="entry name" value="Chemotax_Pase_CheZ"/>
</dbReference>
<dbReference type="SUPFAM" id="SSF75708">
    <property type="entry name" value="Chemotaxis phosphatase CheZ"/>
    <property type="match status" value="1"/>
</dbReference>
<sequence>MAARKQADVAKLIAFLEENRTRRGDVTLNDVMLLAQVMTGSMREVLGSVKPAVTEELMAIGEEISRMKGEISQLRAVDIKDNRIPEAGRELDAIVEATESATHTIMEAAETIMSADASDIDAYQATVNDKIVEIFEACAFQDITGQRISKVVNTLNYIDERVSAFMKRLRVADEDDEGDREETEAERRQRELILYGPQHAGEGVSQDQVDAMLGDDAQAEIDRLFG</sequence>
<dbReference type="RefSeq" id="WP_182167836.1">
    <property type="nucleotide sequence ID" value="NZ_JACFXV010000065.1"/>
</dbReference>
<dbReference type="GO" id="GO:0050920">
    <property type="term" value="P:regulation of chemotaxis"/>
    <property type="evidence" value="ECO:0007669"/>
    <property type="project" value="InterPro"/>
</dbReference>
<evidence type="ECO:0000313" key="1">
    <source>
        <dbReference type="EMBL" id="MBA5779002.1"/>
    </source>
</evidence>
<protein>
    <submittedName>
        <fullName evidence="1">Protein phosphatase CheZ</fullName>
    </submittedName>
</protein>
<dbReference type="Gene3D" id="1.10.287.500">
    <property type="entry name" value="Helix hairpin bin"/>
    <property type="match status" value="2"/>
</dbReference>
<keyword evidence="2" id="KW-1185">Reference proteome</keyword>
<gene>
    <name evidence="1" type="ORF">H2509_17885</name>
</gene>
<dbReference type="EMBL" id="JACFXV010000065">
    <property type="protein sequence ID" value="MBA5779002.1"/>
    <property type="molecule type" value="Genomic_DNA"/>
</dbReference>
<comment type="caution">
    <text evidence="1">The sequence shown here is derived from an EMBL/GenBank/DDBJ whole genome shotgun (WGS) entry which is preliminary data.</text>
</comment>
<dbReference type="Proteomes" id="UP000541109">
    <property type="component" value="Unassembled WGS sequence"/>
</dbReference>
<dbReference type="AlphaFoldDB" id="A0A839AJB5"/>
<reference evidence="1 2" key="1">
    <citation type="submission" date="2020-07" db="EMBL/GenBank/DDBJ databases">
        <title>Stappia sp., F7233, whole genome shotgun sequencing project.</title>
        <authorList>
            <person name="Jiang S."/>
            <person name="Liu Z.W."/>
            <person name="Du Z.J."/>
        </authorList>
    </citation>
    <scope>NUCLEOTIDE SEQUENCE [LARGE SCALE GENOMIC DNA]</scope>
    <source>
        <strain evidence="1 2">F7233</strain>
    </source>
</reference>
<accession>A0A839AJB5</accession>
<evidence type="ECO:0000313" key="2">
    <source>
        <dbReference type="Proteomes" id="UP000541109"/>
    </source>
</evidence>
<dbReference type="Pfam" id="PF04344">
    <property type="entry name" value="CheZ"/>
    <property type="match status" value="1"/>
</dbReference>
<organism evidence="1 2">
    <name type="scientific">Stappia albiluteola</name>
    <dbReference type="NCBI Taxonomy" id="2758565"/>
    <lineage>
        <taxon>Bacteria</taxon>
        <taxon>Pseudomonadati</taxon>
        <taxon>Pseudomonadota</taxon>
        <taxon>Alphaproteobacteria</taxon>
        <taxon>Hyphomicrobiales</taxon>
        <taxon>Stappiaceae</taxon>
        <taxon>Stappia</taxon>
    </lineage>
</organism>